<keyword evidence="3" id="KW-0804">Transcription</keyword>
<dbReference type="InterPro" id="IPR036388">
    <property type="entry name" value="WH-like_DNA-bd_sf"/>
</dbReference>
<dbReference type="SUPFAM" id="SSF51206">
    <property type="entry name" value="cAMP-binding domain-like"/>
    <property type="match status" value="1"/>
</dbReference>
<keyword evidence="7" id="KW-1185">Reference proteome</keyword>
<feature type="domain" description="Cyclic nucleotide-binding" evidence="4">
    <location>
        <begin position="13"/>
        <end position="76"/>
    </location>
</feature>
<dbReference type="Gene3D" id="2.60.120.10">
    <property type="entry name" value="Jelly Rolls"/>
    <property type="match status" value="1"/>
</dbReference>
<feature type="domain" description="HTH crp-type" evidence="5">
    <location>
        <begin position="147"/>
        <end position="213"/>
    </location>
</feature>
<keyword evidence="1" id="KW-0805">Transcription regulation</keyword>
<dbReference type="InterPro" id="IPR000595">
    <property type="entry name" value="cNMP-bd_dom"/>
</dbReference>
<organism evidence="6 7">
    <name type="scientific">Brucella pseudintermedia</name>
    <dbReference type="NCBI Taxonomy" id="370111"/>
    <lineage>
        <taxon>Bacteria</taxon>
        <taxon>Pseudomonadati</taxon>
        <taxon>Pseudomonadota</taxon>
        <taxon>Alphaproteobacteria</taxon>
        <taxon>Hyphomicrobiales</taxon>
        <taxon>Brucellaceae</taxon>
        <taxon>Brucella/Ochrobactrum group</taxon>
        <taxon>Brucella</taxon>
    </lineage>
</organism>
<protein>
    <submittedName>
        <fullName evidence="6">Crp/Fnr family transcriptional regulator</fullName>
    </submittedName>
</protein>
<dbReference type="PROSITE" id="PS51063">
    <property type="entry name" value="HTH_CRP_2"/>
    <property type="match status" value="1"/>
</dbReference>
<evidence type="ECO:0000259" key="5">
    <source>
        <dbReference type="PROSITE" id="PS51063"/>
    </source>
</evidence>
<dbReference type="Proteomes" id="UP001058739">
    <property type="component" value="Chromosome 02"/>
</dbReference>
<evidence type="ECO:0000313" key="6">
    <source>
        <dbReference type="EMBL" id="UWL62978.1"/>
    </source>
</evidence>
<reference evidence="6" key="1">
    <citation type="submission" date="2022-06" db="EMBL/GenBank/DDBJ databases">
        <title>Complete Genome Sequence of Deoxynivalenol-bioadsorption Ochrobactrum pseudintermedium ASAG-D25.</title>
        <authorList>
            <person name="Wang N."/>
        </authorList>
    </citation>
    <scope>NUCLEOTIDE SEQUENCE</scope>
    <source>
        <strain evidence="6">ASAG-D25</strain>
    </source>
</reference>
<dbReference type="SMART" id="SM00100">
    <property type="entry name" value="cNMP"/>
    <property type="match status" value="1"/>
</dbReference>
<keyword evidence="2" id="KW-0238">DNA-binding</keyword>
<accession>A0ABY5UI14</accession>
<dbReference type="RefSeq" id="WP_121986611.1">
    <property type="nucleotide sequence ID" value="NZ_CP099968.1"/>
</dbReference>
<dbReference type="InterPro" id="IPR036390">
    <property type="entry name" value="WH_DNA-bd_sf"/>
</dbReference>
<dbReference type="EMBL" id="CP099968">
    <property type="protein sequence ID" value="UWL62978.1"/>
    <property type="molecule type" value="Genomic_DNA"/>
</dbReference>
<gene>
    <name evidence="6" type="ORF">NIK97_15885</name>
</gene>
<dbReference type="SUPFAM" id="SSF46785">
    <property type="entry name" value="Winged helix' DNA-binding domain"/>
    <property type="match status" value="1"/>
</dbReference>
<dbReference type="Pfam" id="PF00027">
    <property type="entry name" value="cNMP_binding"/>
    <property type="match status" value="1"/>
</dbReference>
<dbReference type="InterPro" id="IPR012318">
    <property type="entry name" value="HTH_CRP"/>
</dbReference>
<evidence type="ECO:0000259" key="4">
    <source>
        <dbReference type="PROSITE" id="PS50042"/>
    </source>
</evidence>
<evidence type="ECO:0000256" key="3">
    <source>
        <dbReference type="ARBA" id="ARBA00023163"/>
    </source>
</evidence>
<evidence type="ECO:0000256" key="2">
    <source>
        <dbReference type="ARBA" id="ARBA00023125"/>
    </source>
</evidence>
<evidence type="ECO:0000313" key="7">
    <source>
        <dbReference type="Proteomes" id="UP001058739"/>
    </source>
</evidence>
<dbReference type="PROSITE" id="PS50042">
    <property type="entry name" value="CNMP_BINDING_3"/>
    <property type="match status" value="1"/>
</dbReference>
<dbReference type="Gene3D" id="1.10.10.10">
    <property type="entry name" value="Winged helix-like DNA-binding domain superfamily/Winged helix DNA-binding domain"/>
    <property type="match status" value="1"/>
</dbReference>
<sequence length="245" mass="27490">MSFPPQHAGANKLLALLSPSDYDAVIHETTYVELPRGRILAKRGKPIENVYFLTAGIGSIVVTTTEGRQAEAGIFGFDGYIPTSAIAGVETSSYDVFVQVAAEGYEMPYDKFRRWMEGNRRFSKIMIRSIEAFSIQLAYTAVSNAIHDVTQRLARWLLMCDDRISGHEIALTHEFLSVMLAVRRPSVTTSLHILEGLGLIKSERGVVIIRNRQELERYARDAYGWPERESARLMQGIGSVYDTLE</sequence>
<evidence type="ECO:0000256" key="1">
    <source>
        <dbReference type="ARBA" id="ARBA00023015"/>
    </source>
</evidence>
<dbReference type="InterPro" id="IPR014710">
    <property type="entry name" value="RmlC-like_jellyroll"/>
</dbReference>
<name>A0ABY5UI14_9HYPH</name>
<dbReference type="Pfam" id="PF13545">
    <property type="entry name" value="HTH_Crp_2"/>
    <property type="match status" value="1"/>
</dbReference>
<proteinExistence type="predicted"/>
<dbReference type="InterPro" id="IPR018490">
    <property type="entry name" value="cNMP-bd_dom_sf"/>
</dbReference>